<evidence type="ECO:0000256" key="1">
    <source>
        <dbReference type="SAM" id="Phobius"/>
    </source>
</evidence>
<keyword evidence="1" id="KW-1133">Transmembrane helix</keyword>
<dbReference type="Proteomes" id="UP001477672">
    <property type="component" value="Unassembled WGS sequence"/>
</dbReference>
<keyword evidence="1" id="KW-0472">Membrane</keyword>
<evidence type="ECO:0000313" key="2">
    <source>
        <dbReference type="EMBL" id="MEQ2520118.1"/>
    </source>
</evidence>
<evidence type="ECO:0000313" key="3">
    <source>
        <dbReference type="Proteomes" id="UP001477672"/>
    </source>
</evidence>
<organism evidence="2 3">
    <name type="scientific">Ruthenibacterium intestinale</name>
    <dbReference type="NCBI Taxonomy" id="3133163"/>
    <lineage>
        <taxon>Bacteria</taxon>
        <taxon>Bacillati</taxon>
        <taxon>Bacillota</taxon>
        <taxon>Clostridia</taxon>
        <taxon>Eubacteriales</taxon>
        <taxon>Oscillospiraceae</taxon>
        <taxon>Ruthenibacterium</taxon>
    </lineage>
</organism>
<reference evidence="2 3" key="1">
    <citation type="submission" date="2024-03" db="EMBL/GenBank/DDBJ databases">
        <title>Human intestinal bacterial collection.</title>
        <authorList>
            <person name="Pauvert C."/>
            <person name="Hitch T.C.A."/>
            <person name="Clavel T."/>
        </authorList>
    </citation>
    <scope>NUCLEOTIDE SEQUENCE [LARGE SCALE GENOMIC DNA]</scope>
    <source>
        <strain evidence="2 3">CLA-JM-H11</strain>
    </source>
</reference>
<sequence length="132" mass="14504">MTCRGRLKRTCLLAAGLFSVLLYLFWVGRTGIGIPCVFHRVTGLLCPGCGATRCLTALLRLNFAEALRANAALILLSPFWIWLLVAMARGYLAGTGFRPGPRQQRLIAAALAFVLLFGVVRNLPGMWVLRPF</sequence>
<dbReference type="EMBL" id="JBBMFA010000081">
    <property type="protein sequence ID" value="MEQ2520118.1"/>
    <property type="molecule type" value="Genomic_DNA"/>
</dbReference>
<accession>A0ABV1GEK2</accession>
<feature type="transmembrane region" description="Helical" evidence="1">
    <location>
        <begin position="106"/>
        <end position="129"/>
    </location>
</feature>
<feature type="transmembrane region" description="Helical" evidence="1">
    <location>
        <begin position="71"/>
        <end position="94"/>
    </location>
</feature>
<keyword evidence="1" id="KW-0812">Transmembrane</keyword>
<protein>
    <submittedName>
        <fullName evidence="2">DUF2752 domain-containing protein</fullName>
    </submittedName>
</protein>
<name>A0ABV1GEK2_9FIRM</name>
<dbReference type="Pfam" id="PF10825">
    <property type="entry name" value="DUF2752"/>
    <property type="match status" value="1"/>
</dbReference>
<gene>
    <name evidence="2" type="ORF">WMO24_06710</name>
</gene>
<keyword evidence="3" id="KW-1185">Reference proteome</keyword>
<proteinExistence type="predicted"/>
<dbReference type="RefSeq" id="WP_349215567.1">
    <property type="nucleotide sequence ID" value="NZ_JBBMFA010000081.1"/>
</dbReference>
<comment type="caution">
    <text evidence="2">The sequence shown here is derived from an EMBL/GenBank/DDBJ whole genome shotgun (WGS) entry which is preliminary data.</text>
</comment>
<dbReference type="InterPro" id="IPR021215">
    <property type="entry name" value="DUF2752"/>
</dbReference>